<dbReference type="SUPFAM" id="SSF51905">
    <property type="entry name" value="FAD/NAD(P)-binding domain"/>
    <property type="match status" value="1"/>
</dbReference>
<organism evidence="2 3">
    <name type="scientific">Candidatus Manganitrophus noduliformans</name>
    <dbReference type="NCBI Taxonomy" id="2606439"/>
    <lineage>
        <taxon>Bacteria</taxon>
        <taxon>Pseudomonadati</taxon>
        <taxon>Nitrospirota</taxon>
        <taxon>Nitrospiria</taxon>
        <taxon>Candidatus Troglogloeales</taxon>
        <taxon>Candidatus Manganitrophaceae</taxon>
        <taxon>Candidatus Manganitrophus</taxon>
    </lineage>
</organism>
<evidence type="ECO:0000313" key="2">
    <source>
        <dbReference type="EMBL" id="NKE72153.1"/>
    </source>
</evidence>
<name>A0A7X6DSC2_9BACT</name>
<dbReference type="InterPro" id="IPR002938">
    <property type="entry name" value="FAD-bd"/>
</dbReference>
<gene>
    <name evidence="2" type="ORF">MNODULE_15495</name>
</gene>
<dbReference type="RefSeq" id="WP_168061560.1">
    <property type="nucleotide sequence ID" value="NZ_VTOW01000003.1"/>
</dbReference>
<accession>A0A7X6DSC2</accession>
<dbReference type="PANTHER" id="PTHR42685:SF22">
    <property type="entry name" value="CONDITIONED MEDIUM FACTOR RECEPTOR 1"/>
    <property type="match status" value="1"/>
</dbReference>
<dbReference type="InterPro" id="IPR011777">
    <property type="entry name" value="Geranylgeranyl_Rdtase_fam"/>
</dbReference>
<dbReference type="Gene3D" id="3.50.50.60">
    <property type="entry name" value="FAD/NAD(P)-binding domain"/>
    <property type="match status" value="1"/>
</dbReference>
<reference evidence="2 3" key="1">
    <citation type="journal article" date="2020" name="Nature">
        <title>Bacterial chemolithoautotrophy via manganese oxidation.</title>
        <authorList>
            <person name="Yu H."/>
            <person name="Leadbetter J.R."/>
        </authorList>
    </citation>
    <scope>NUCLEOTIDE SEQUENCE [LARGE SCALE GENOMIC DNA]</scope>
    <source>
        <strain evidence="2 3">Mn-1</strain>
    </source>
</reference>
<evidence type="ECO:0000313" key="3">
    <source>
        <dbReference type="Proteomes" id="UP000534783"/>
    </source>
</evidence>
<dbReference type="GO" id="GO:0016628">
    <property type="term" value="F:oxidoreductase activity, acting on the CH-CH group of donors, NAD or NADP as acceptor"/>
    <property type="evidence" value="ECO:0007669"/>
    <property type="project" value="InterPro"/>
</dbReference>
<dbReference type="InterPro" id="IPR036188">
    <property type="entry name" value="FAD/NAD-bd_sf"/>
</dbReference>
<dbReference type="PANTHER" id="PTHR42685">
    <property type="entry name" value="GERANYLGERANYL DIPHOSPHATE REDUCTASE"/>
    <property type="match status" value="1"/>
</dbReference>
<sequence>MTDYDVIVVGLGPAGAIAAYELSRRGHRVLALERSSLPRGKICGGALTVRAAALIPFDISGEIEQTIQGIRFDFCGKDPFMIETPEPVASTVSRDRFDYLLASKAEAAGAVLCDETEVVEWTEEDGEIAVRTRHDGWRCRYLIGADGLNGLIRRGGGLPGEGAVGVESEIPYQGEAHEDHSLIRIDLGSAPHGFGWRLPKRDHHATGVSGADRKVKSAGELYGQFIENQGILKEASGQPVSVFQRASISEGTPLHEGGVLWVGDAAGLIDPLSGDGLYYALLTGLIAAEVISNNLKGTGEGLSAYTARVRAETAEEFKAARRFARLFHKWPETSYRFLQSHKWIAELYFEVLRGRERYGHIWPVVRREWLRFAWKYWLTPRRSQTQPLRQTALGTFWRKGSELLFHRGADRTLHPERRAHRRA</sequence>
<dbReference type="Pfam" id="PF01494">
    <property type="entry name" value="FAD_binding_3"/>
    <property type="match status" value="1"/>
</dbReference>
<dbReference type="InterPro" id="IPR050407">
    <property type="entry name" value="Geranylgeranyl_reductase"/>
</dbReference>
<dbReference type="NCBIfam" id="TIGR02032">
    <property type="entry name" value="GG-red-SF"/>
    <property type="match status" value="1"/>
</dbReference>
<dbReference type="PRINTS" id="PR00420">
    <property type="entry name" value="RNGMNOXGNASE"/>
</dbReference>
<comment type="caution">
    <text evidence="2">The sequence shown here is derived from an EMBL/GenBank/DDBJ whole genome shotgun (WGS) entry which is preliminary data.</text>
</comment>
<protein>
    <submittedName>
        <fullName evidence="2">NAD(P)/FAD-dependent oxidoreductase</fullName>
    </submittedName>
</protein>
<dbReference type="EMBL" id="VTOW01000003">
    <property type="protein sequence ID" value="NKE72153.1"/>
    <property type="molecule type" value="Genomic_DNA"/>
</dbReference>
<evidence type="ECO:0000259" key="1">
    <source>
        <dbReference type="Pfam" id="PF01494"/>
    </source>
</evidence>
<dbReference type="AlphaFoldDB" id="A0A7X6DSC2"/>
<keyword evidence="3" id="KW-1185">Reference proteome</keyword>
<dbReference type="GO" id="GO:0071949">
    <property type="term" value="F:FAD binding"/>
    <property type="evidence" value="ECO:0007669"/>
    <property type="project" value="InterPro"/>
</dbReference>
<feature type="domain" description="FAD-binding" evidence="1">
    <location>
        <begin position="3"/>
        <end position="163"/>
    </location>
</feature>
<proteinExistence type="predicted"/>
<dbReference type="Proteomes" id="UP000534783">
    <property type="component" value="Unassembled WGS sequence"/>
</dbReference>